<evidence type="ECO:0000256" key="4">
    <source>
        <dbReference type="ARBA" id="ARBA00022859"/>
    </source>
</evidence>
<keyword evidence="3" id="KW-0399">Innate immunity</keyword>
<dbReference type="GeneID" id="105890096"/>
<evidence type="ECO:0000313" key="8">
    <source>
        <dbReference type="RefSeq" id="XP_031440338.1"/>
    </source>
</evidence>
<protein>
    <submittedName>
        <fullName evidence="8">Uncharacterized protein LOC105890096 isoform X1</fullName>
    </submittedName>
</protein>
<dbReference type="InterPro" id="IPR011029">
    <property type="entry name" value="DEATH-like_dom_sf"/>
</dbReference>
<evidence type="ECO:0000256" key="1">
    <source>
        <dbReference type="ARBA" id="ARBA00004514"/>
    </source>
</evidence>
<reference evidence="8" key="1">
    <citation type="submission" date="2025-08" db="UniProtKB">
        <authorList>
            <consortium name="RefSeq"/>
        </authorList>
    </citation>
    <scope>IDENTIFICATION</scope>
</reference>
<dbReference type="CDD" id="cd01671">
    <property type="entry name" value="CARD"/>
    <property type="match status" value="2"/>
</dbReference>
<dbReference type="KEGG" id="char:105890096"/>
<evidence type="ECO:0000256" key="2">
    <source>
        <dbReference type="ARBA" id="ARBA00022490"/>
    </source>
</evidence>
<dbReference type="GO" id="GO:0005829">
    <property type="term" value="C:cytosol"/>
    <property type="evidence" value="ECO:0007669"/>
    <property type="project" value="UniProtKB-SubCell"/>
</dbReference>
<dbReference type="RefSeq" id="XP_031440338.1">
    <property type="nucleotide sequence ID" value="XM_031584478.2"/>
</dbReference>
<sequence length="752" mass="83263">MMDSLARNTSSENPGMRQPVKAHLLASQELLVESLYNLAPLLDCALACGLLSQDNYHEVKAEKTPPNRARKLLEVVHAQMDEGGASCFLECLKRCKHHYPRLRSWLCHDAAIQRGPTEHRLQAQCSELCARLGHSVLPVSLALFSAGTVTQFELDQVQSATTLYQQAQKLLTICLSKGESACMAFYSALDREDENLADEIRTGGLPEALPVLSVESESDAQNVAIALVDTSIATAETGPESGVLQEVLDQLGVVSGLETRLNVYELGAMLGLPRWSVRKALLDEVGVGDGAQVEVMVDLFLQKTQDAPLLVSRVRQCNIQRAQLSERGCLLLKLLQEADALLHRRDFLQAGGHACFGEHKDMVETIFCFLLWDCMAQILEVPTSEPGRTVLGYVAELRVSEVVDVYLLQELEECLREGGAEALGQSVRALAQILRDLNPLQDCLHLSAPQEGIYSCRPSQLHRVTSFHGLPARVIRKAGGSSGVVFDPDVHSLPRQYREVCLRVLRLLERVCPGGSSVELQNAAEATITQHLKFTLSQEVFNIEVFDAGVRHRLLGILEFSPGQLGLQSLMQLHLETLSGLERYLQQGEHHSFQMVLESVRMFGGVQLCYVERTRGPVAIDHSMEVVFHFVTSEPASFLVRICCCGYERGHRFEVHNPRCVCLSQLDWASLKDMQGDTDGIVLTEHGGSVWVREGSVGWMDKLQAVMQTNSWPLNDQGCCFKVTSCRSECEIKFIYRNGQISASTVTNCDVL</sequence>
<comment type="subcellular location">
    <subcellularLocation>
        <location evidence="1">Cytoplasm</location>
        <location evidence="1">Cytosol</location>
    </subcellularLocation>
</comment>
<organism evidence="7 8">
    <name type="scientific">Clupea harengus</name>
    <name type="common">Atlantic herring</name>
    <dbReference type="NCBI Taxonomy" id="7950"/>
    <lineage>
        <taxon>Eukaryota</taxon>
        <taxon>Metazoa</taxon>
        <taxon>Chordata</taxon>
        <taxon>Craniata</taxon>
        <taxon>Vertebrata</taxon>
        <taxon>Euteleostomi</taxon>
        <taxon>Actinopterygii</taxon>
        <taxon>Neopterygii</taxon>
        <taxon>Teleostei</taxon>
        <taxon>Clupei</taxon>
        <taxon>Clupeiformes</taxon>
        <taxon>Clupeoidei</taxon>
        <taxon>Clupeidae</taxon>
        <taxon>Clupea</taxon>
    </lineage>
</organism>
<dbReference type="InterPro" id="IPR051249">
    <property type="entry name" value="NLRP_Inflammasome"/>
</dbReference>
<evidence type="ECO:0000313" key="7">
    <source>
        <dbReference type="Proteomes" id="UP000515152"/>
    </source>
</evidence>
<feature type="domain" description="CARD" evidence="6">
    <location>
        <begin position="16"/>
        <end position="93"/>
    </location>
</feature>
<dbReference type="PROSITE" id="PS50209">
    <property type="entry name" value="CARD"/>
    <property type="match status" value="2"/>
</dbReference>
<keyword evidence="5" id="KW-0395">Inflammatory response</keyword>
<dbReference type="AlphaFoldDB" id="A0A6P8GNJ6"/>
<dbReference type="PANTHER" id="PTHR46985">
    <property type="entry name" value="NACHT, LRR AND PYD DOMAINS-CONTAINING PROTEIN 1"/>
    <property type="match status" value="1"/>
</dbReference>
<evidence type="ECO:0000256" key="5">
    <source>
        <dbReference type="ARBA" id="ARBA00023198"/>
    </source>
</evidence>
<feature type="domain" description="CARD" evidence="6">
    <location>
        <begin position="128"/>
        <end position="204"/>
    </location>
</feature>
<dbReference type="GO" id="GO:0006954">
    <property type="term" value="P:inflammatory response"/>
    <property type="evidence" value="ECO:0007669"/>
    <property type="project" value="UniProtKB-KW"/>
</dbReference>
<keyword evidence="4" id="KW-0391">Immunity</keyword>
<dbReference type="Proteomes" id="UP000515152">
    <property type="component" value="Chromosome 17"/>
</dbReference>
<dbReference type="PANTHER" id="PTHR46985:SF2">
    <property type="entry name" value="APOPTOSIS-ASSOCIATED SPECK-LIKE PROTEIN CONTAINING A CARD"/>
    <property type="match status" value="1"/>
</dbReference>
<dbReference type="Pfam" id="PF00619">
    <property type="entry name" value="CARD"/>
    <property type="match status" value="2"/>
</dbReference>
<dbReference type="GO" id="GO:0042981">
    <property type="term" value="P:regulation of apoptotic process"/>
    <property type="evidence" value="ECO:0007669"/>
    <property type="project" value="InterPro"/>
</dbReference>
<dbReference type="Gene3D" id="1.10.533.10">
    <property type="entry name" value="Death Domain, Fas"/>
    <property type="match status" value="2"/>
</dbReference>
<dbReference type="GO" id="GO:0045087">
    <property type="term" value="P:innate immune response"/>
    <property type="evidence" value="ECO:0007669"/>
    <property type="project" value="UniProtKB-KW"/>
</dbReference>
<name>A0A6P8GNJ6_CLUHA</name>
<dbReference type="SUPFAM" id="SSF47986">
    <property type="entry name" value="DEATH domain"/>
    <property type="match status" value="2"/>
</dbReference>
<keyword evidence="7" id="KW-1185">Reference proteome</keyword>
<dbReference type="InterPro" id="IPR001315">
    <property type="entry name" value="CARD"/>
</dbReference>
<evidence type="ECO:0000259" key="6">
    <source>
        <dbReference type="PROSITE" id="PS50209"/>
    </source>
</evidence>
<accession>A0A6P8GNJ6</accession>
<gene>
    <name evidence="8" type="primary">LOC105890096</name>
</gene>
<evidence type="ECO:0000256" key="3">
    <source>
        <dbReference type="ARBA" id="ARBA00022588"/>
    </source>
</evidence>
<keyword evidence="2" id="KW-0963">Cytoplasm</keyword>
<proteinExistence type="predicted"/>
<dbReference type="OrthoDB" id="9937064at2759"/>